<evidence type="ECO:0000313" key="3">
    <source>
        <dbReference type="Proteomes" id="UP001190700"/>
    </source>
</evidence>
<sequence>FDNGTAACDSCDAAPKDSLICSGGSNFTLAQGSWIAPNAQHCLDAACFIEHVYACEVAEACESNAEAQRSGSQVADAATLQASLCNTDKYSGSDTVVCGGHVPVVCSAGQFRVSTQDRCDACPSIAVLLASAACCLLAVVLMVALLMWILGASMRNSDNNTAIADVTQDMVIEASKLSGMMSLMLGYFQVMGQLIFVYNAESMPLLFENFLGFFSIFTMDISYFANSKCLLDYWRLQNSADFGFWIDFYLTQSGPLLVLVCFYILVVHDHFMRRFSVLSYRDLFSLEKLRAFINHSSTIPTDESMLKRQANAVEHASGYRATCIAAAIFILMLLHPTLSTSSLMIFKCKHYYYDSEDYDRQQQWLHMSIHVECYSDDWILGAVIASFSLLTFTFGFPLCIYCRMRSVRSFVQVRMLRADAERHIDLLKSNLWKVVDQLEILRFKRDGLLETKKKISTKEEPDNMGEDQLDILRFTRDGILETKEEISTEEGPGNMEFTINPAHAEYATELDRNDANPQSNEEHRSSVRRFLSHERYIDLVVHTSTAHGLAEALSEHTDPYTRYSCVGSSLQKRHATVTLVKDESCLELEVYVQYQKAVGRQDLMFVTLLDQPGFSKAFRQLCMPYMHALYFWHCYEICRRVGQTSVVVVVELIAGPAVSHLYATAFAFFAVCCHLHHSPFKDPVLQLLQTLILCNQFLVQMGMMFYFLNSDGDDTRVFTDVALLLLQLMLMLYSVVLIVSASRRLIFSIVDKLRGNFMPLCSWWCFEEPAKTSQDPTNPSTTSFPDVQLAANYIEPEDVDAKDLHMARDALINNAAAEDFDAKDIQLRCSTFPFAGKR</sequence>
<dbReference type="EMBL" id="LGRX02019021">
    <property type="protein sequence ID" value="KAK3259062.1"/>
    <property type="molecule type" value="Genomic_DNA"/>
</dbReference>
<keyword evidence="1" id="KW-0472">Membrane</keyword>
<accession>A0AAE0FG52</accession>
<dbReference type="AlphaFoldDB" id="A0AAE0FG52"/>
<proteinExistence type="predicted"/>
<comment type="caution">
    <text evidence="2">The sequence shown here is derived from an EMBL/GenBank/DDBJ whole genome shotgun (WGS) entry which is preliminary data.</text>
</comment>
<protein>
    <submittedName>
        <fullName evidence="2">Uncharacterized protein</fullName>
    </submittedName>
</protein>
<feature type="transmembrane region" description="Helical" evidence="1">
    <location>
        <begin position="378"/>
        <end position="402"/>
    </location>
</feature>
<keyword evidence="3" id="KW-1185">Reference proteome</keyword>
<keyword evidence="1" id="KW-0812">Transmembrane</keyword>
<feature type="transmembrane region" description="Helical" evidence="1">
    <location>
        <begin position="125"/>
        <end position="150"/>
    </location>
</feature>
<evidence type="ECO:0000313" key="2">
    <source>
        <dbReference type="EMBL" id="KAK3259062.1"/>
    </source>
</evidence>
<feature type="transmembrane region" description="Helical" evidence="1">
    <location>
        <begin position="317"/>
        <end position="334"/>
    </location>
</feature>
<name>A0AAE0FG52_9CHLO</name>
<feature type="transmembrane region" description="Helical" evidence="1">
    <location>
        <begin position="245"/>
        <end position="266"/>
    </location>
</feature>
<dbReference type="Proteomes" id="UP001190700">
    <property type="component" value="Unassembled WGS sequence"/>
</dbReference>
<feature type="transmembrane region" description="Helical" evidence="1">
    <location>
        <begin position="687"/>
        <end position="709"/>
    </location>
</feature>
<feature type="transmembrane region" description="Helical" evidence="1">
    <location>
        <begin position="721"/>
        <end position="739"/>
    </location>
</feature>
<reference evidence="2 3" key="1">
    <citation type="journal article" date="2015" name="Genome Biol. Evol.">
        <title>Comparative Genomics of a Bacterivorous Green Alga Reveals Evolutionary Causalities and Consequences of Phago-Mixotrophic Mode of Nutrition.</title>
        <authorList>
            <person name="Burns J.A."/>
            <person name="Paasch A."/>
            <person name="Narechania A."/>
            <person name="Kim E."/>
        </authorList>
    </citation>
    <scope>NUCLEOTIDE SEQUENCE [LARGE SCALE GENOMIC DNA]</scope>
    <source>
        <strain evidence="2 3">PLY_AMNH</strain>
    </source>
</reference>
<feature type="transmembrane region" description="Helical" evidence="1">
    <location>
        <begin position="205"/>
        <end position="225"/>
    </location>
</feature>
<evidence type="ECO:0000256" key="1">
    <source>
        <dbReference type="SAM" id="Phobius"/>
    </source>
</evidence>
<gene>
    <name evidence="2" type="ORF">CYMTET_31923</name>
</gene>
<feature type="transmembrane region" description="Helical" evidence="1">
    <location>
        <begin position="177"/>
        <end position="198"/>
    </location>
</feature>
<organism evidence="2 3">
    <name type="scientific">Cymbomonas tetramitiformis</name>
    <dbReference type="NCBI Taxonomy" id="36881"/>
    <lineage>
        <taxon>Eukaryota</taxon>
        <taxon>Viridiplantae</taxon>
        <taxon>Chlorophyta</taxon>
        <taxon>Pyramimonadophyceae</taxon>
        <taxon>Pyramimonadales</taxon>
        <taxon>Pyramimonadaceae</taxon>
        <taxon>Cymbomonas</taxon>
    </lineage>
</organism>
<feature type="non-terminal residue" evidence="2">
    <location>
        <position position="1"/>
    </location>
</feature>
<keyword evidence="1" id="KW-1133">Transmembrane helix</keyword>